<keyword evidence="13" id="KW-1185">Reference proteome</keyword>
<comment type="similarity">
    <text evidence="10">Belongs to the monovalent cation:proton antiporter 1 (CPA1) transporter (TC 2.A.36) family.</text>
</comment>
<feature type="transmembrane region" description="Helical" evidence="10">
    <location>
        <begin position="180"/>
        <end position="198"/>
    </location>
</feature>
<keyword evidence="8 10" id="KW-0472">Membrane</keyword>
<keyword evidence="2 10" id="KW-0813">Transport</keyword>
<evidence type="ECO:0000313" key="13">
    <source>
        <dbReference type="Proteomes" id="UP000009877"/>
    </source>
</evidence>
<dbReference type="Gene3D" id="6.10.140.1330">
    <property type="match status" value="1"/>
</dbReference>
<evidence type="ECO:0000256" key="9">
    <source>
        <dbReference type="ARBA" id="ARBA00023201"/>
    </source>
</evidence>
<evidence type="ECO:0000256" key="7">
    <source>
        <dbReference type="ARBA" id="ARBA00023065"/>
    </source>
</evidence>
<proteinExistence type="inferred from homology"/>
<protein>
    <submittedName>
        <fullName evidence="12">Na+/H+ antiporter</fullName>
    </submittedName>
</protein>
<dbReference type="Proteomes" id="UP000009877">
    <property type="component" value="Unassembled WGS sequence"/>
</dbReference>
<sequence length="587" mass="62435">MVLIVLGVIGSFLPFVPVIELGPELVLVGLLPPLLYSSALQTSIIDIKANLTSVILLSVTAVVVTTFTVGWTLHALVPDIPWPVALALGAAVAPPDAVSASAVARRIGLPRQIVTVLEGESLLNDATALVSLRTAIAAITGAVAVGSISLDFLIAAGGGILLGLTVAVVVNLLRRRIHDPLIDTGLSFVVPFLAYLAAEEIHASGVISVVVAGLLIGHKAPVVQTSGSRITERVTWSTVAFLLEHAVFLLIGMQVVSIITGLDGTVPWSRVVLACAGVLAAVILTRMAWVLLTQWLRGLRQAPQEREPWSHAIITGWAGMRGVVTIAAVFIIPADVPHHDLLVLCALVVVLGTLYLQGLSLPWLTRALGVRPNDPAVDALARATLLQQASEAGLHELDRCDHHEDHGVAESIRARLDQRTFAAWERLSTRTGEESPSEAYTRLRLSMIAAERQRVLEIRREGQVPSHVVREVLGMLDLEESMLDSGAEAREEIVATGDGQGGTCDELAAQPSVSPHADDDAVCRACVEQGTHPVALRRCLTCGEIGCCDSSVGQHATAHFRATGHPVMQSAEPGETWRWCYVHSTTA</sequence>
<evidence type="ECO:0000256" key="1">
    <source>
        <dbReference type="ARBA" id="ARBA00004651"/>
    </source>
</evidence>
<evidence type="ECO:0000256" key="6">
    <source>
        <dbReference type="ARBA" id="ARBA00023053"/>
    </source>
</evidence>
<dbReference type="InterPro" id="IPR013083">
    <property type="entry name" value="Znf_RING/FYVE/PHD"/>
</dbReference>
<evidence type="ECO:0000256" key="10">
    <source>
        <dbReference type="RuleBase" id="RU366002"/>
    </source>
</evidence>
<dbReference type="GO" id="GO:0015386">
    <property type="term" value="F:potassium:proton antiporter activity"/>
    <property type="evidence" value="ECO:0007669"/>
    <property type="project" value="TreeGrafter"/>
</dbReference>
<accession>M2WFJ3</accession>
<evidence type="ECO:0000256" key="8">
    <source>
        <dbReference type="ARBA" id="ARBA00023136"/>
    </source>
</evidence>
<dbReference type="GO" id="GO:0015385">
    <property type="term" value="F:sodium:proton antiporter activity"/>
    <property type="evidence" value="ECO:0007669"/>
    <property type="project" value="InterPro"/>
</dbReference>
<feature type="transmembrane region" description="Helical" evidence="10">
    <location>
        <begin position="271"/>
        <end position="292"/>
    </location>
</feature>
<evidence type="ECO:0000256" key="5">
    <source>
        <dbReference type="ARBA" id="ARBA00022989"/>
    </source>
</evidence>
<dbReference type="NCBIfam" id="TIGR00831">
    <property type="entry name" value="a_cpa1"/>
    <property type="match status" value="1"/>
</dbReference>
<evidence type="ECO:0000313" key="12">
    <source>
        <dbReference type="EMBL" id="EME37307.1"/>
    </source>
</evidence>
<feature type="transmembrane region" description="Helical" evidence="10">
    <location>
        <begin position="80"/>
        <end position="105"/>
    </location>
</feature>
<dbReference type="STRING" id="71999.KPaMU14_10585"/>
<feature type="transmembrane region" description="Helical" evidence="10">
    <location>
        <begin position="234"/>
        <end position="259"/>
    </location>
</feature>
<dbReference type="GO" id="GO:0098719">
    <property type="term" value="P:sodium ion import across plasma membrane"/>
    <property type="evidence" value="ECO:0007669"/>
    <property type="project" value="TreeGrafter"/>
</dbReference>
<feature type="transmembrane region" description="Helical" evidence="10">
    <location>
        <begin position="54"/>
        <end position="74"/>
    </location>
</feature>
<evidence type="ECO:0000256" key="3">
    <source>
        <dbReference type="ARBA" id="ARBA00022475"/>
    </source>
</evidence>
<dbReference type="PANTHER" id="PTHR10110:SF86">
    <property type="entry name" value="SODIUM_HYDROGEN EXCHANGER 7"/>
    <property type="match status" value="1"/>
</dbReference>
<evidence type="ECO:0000256" key="2">
    <source>
        <dbReference type="ARBA" id="ARBA00022448"/>
    </source>
</evidence>
<dbReference type="InterPro" id="IPR004705">
    <property type="entry name" value="Cation/H_exchanger_CPA1_bac"/>
</dbReference>
<keyword evidence="5 10" id="KW-1133">Transmembrane helix</keyword>
<gene>
    <name evidence="12" type="ORF">C884_01815</name>
</gene>
<comment type="subcellular location">
    <subcellularLocation>
        <location evidence="1 10">Cell membrane</location>
        <topology evidence="1 10">Multi-pass membrane protein</topology>
    </subcellularLocation>
</comment>
<feature type="transmembrane region" description="Helical" evidence="10">
    <location>
        <begin position="204"/>
        <end position="222"/>
    </location>
</feature>
<comment type="caution">
    <text evidence="10">Lacks conserved residue(s) required for the propagation of feature annotation.</text>
</comment>
<evidence type="ECO:0000259" key="11">
    <source>
        <dbReference type="PROSITE" id="PS50271"/>
    </source>
</evidence>
<feature type="transmembrane region" description="Helical" evidence="10">
    <location>
        <begin position="152"/>
        <end position="173"/>
    </location>
</feature>
<dbReference type="InterPro" id="IPR001607">
    <property type="entry name" value="Znf_UBP"/>
</dbReference>
<dbReference type="InterPro" id="IPR018422">
    <property type="entry name" value="Cation/H_exchanger_CPA1"/>
</dbReference>
<dbReference type="AlphaFoldDB" id="M2WFJ3"/>
<dbReference type="GO" id="GO:0008270">
    <property type="term" value="F:zinc ion binding"/>
    <property type="evidence" value="ECO:0007669"/>
    <property type="project" value="InterPro"/>
</dbReference>
<feature type="domain" description="UBP-type" evidence="11">
    <location>
        <begin position="502"/>
        <end position="587"/>
    </location>
</feature>
<dbReference type="Pfam" id="PF00999">
    <property type="entry name" value="Na_H_Exchanger"/>
    <property type="match status" value="1"/>
</dbReference>
<feature type="transmembrane region" description="Helical" evidence="10">
    <location>
        <begin position="126"/>
        <end position="146"/>
    </location>
</feature>
<name>M2WFJ3_9MICC</name>
<dbReference type="Gene3D" id="3.30.40.10">
    <property type="entry name" value="Zinc/RING finger domain, C3HC4 (zinc finger)"/>
    <property type="match status" value="1"/>
</dbReference>
<dbReference type="SUPFAM" id="SSF57850">
    <property type="entry name" value="RING/U-box"/>
    <property type="match status" value="1"/>
</dbReference>
<organism evidence="12 13">
    <name type="scientific">Kocuria palustris PEL</name>
    <dbReference type="NCBI Taxonomy" id="1236550"/>
    <lineage>
        <taxon>Bacteria</taxon>
        <taxon>Bacillati</taxon>
        <taxon>Actinomycetota</taxon>
        <taxon>Actinomycetes</taxon>
        <taxon>Micrococcales</taxon>
        <taxon>Micrococcaceae</taxon>
        <taxon>Kocuria</taxon>
    </lineage>
</organism>
<keyword evidence="9 10" id="KW-0739">Sodium transport</keyword>
<keyword evidence="6 10" id="KW-0915">Sodium</keyword>
<dbReference type="PANTHER" id="PTHR10110">
    <property type="entry name" value="SODIUM/HYDROGEN EXCHANGER"/>
    <property type="match status" value="1"/>
</dbReference>
<feature type="transmembrane region" description="Helical" evidence="10">
    <location>
        <begin position="338"/>
        <end position="356"/>
    </location>
</feature>
<keyword evidence="3 10" id="KW-1003">Cell membrane</keyword>
<feature type="transmembrane region" description="Helical" evidence="10">
    <location>
        <begin position="312"/>
        <end position="332"/>
    </location>
</feature>
<dbReference type="Pfam" id="PF02148">
    <property type="entry name" value="zf-UBP"/>
    <property type="match status" value="1"/>
</dbReference>
<dbReference type="GO" id="GO:0051453">
    <property type="term" value="P:regulation of intracellular pH"/>
    <property type="evidence" value="ECO:0007669"/>
    <property type="project" value="TreeGrafter"/>
</dbReference>
<keyword evidence="10" id="KW-0050">Antiport</keyword>
<comment type="caution">
    <text evidence="12">The sequence shown here is derived from an EMBL/GenBank/DDBJ whole genome shotgun (WGS) entry which is preliminary data.</text>
</comment>
<dbReference type="EMBL" id="ANHZ02000004">
    <property type="protein sequence ID" value="EME37307.1"/>
    <property type="molecule type" value="Genomic_DNA"/>
</dbReference>
<dbReference type="PROSITE" id="PS50271">
    <property type="entry name" value="ZF_UBP"/>
    <property type="match status" value="1"/>
</dbReference>
<keyword evidence="7 10" id="KW-0406">Ion transport</keyword>
<evidence type="ECO:0000256" key="4">
    <source>
        <dbReference type="ARBA" id="ARBA00022692"/>
    </source>
</evidence>
<keyword evidence="4 10" id="KW-0812">Transmembrane</keyword>
<reference evidence="12 13" key="1">
    <citation type="journal article" date="2014" name="Genome Announc.">
        <title>Draft Genome Sequence of Kocuria palustris PEL.</title>
        <authorList>
            <person name="Sharma G."/>
            <person name="Khatri I."/>
            <person name="Subramanian S."/>
        </authorList>
    </citation>
    <scope>NUCLEOTIDE SEQUENCE [LARGE SCALE GENOMIC DNA]</scope>
    <source>
        <strain evidence="12 13">PEL</strain>
    </source>
</reference>
<dbReference type="GO" id="GO:0005886">
    <property type="term" value="C:plasma membrane"/>
    <property type="evidence" value="ECO:0007669"/>
    <property type="project" value="UniProtKB-SubCell"/>
</dbReference>
<dbReference type="InterPro" id="IPR006153">
    <property type="entry name" value="Cation/H_exchanger_TM"/>
</dbReference>
<comment type="function">
    <text evidence="10">Na(+)/H(+) antiporter that extrudes sodium in exchange for external protons.</text>
</comment>